<gene>
    <name evidence="1" type="ORF">BpHYR1_009441</name>
</gene>
<comment type="caution">
    <text evidence="1">The sequence shown here is derived from an EMBL/GenBank/DDBJ whole genome shotgun (WGS) entry which is preliminary data.</text>
</comment>
<sequence length="92" mass="10905">MSLDDEYKEEMNSDFLILGCNFRIEDSQDQEQKRILNQNYVFLFSSNRQCGFKTFKNSNENIFKTLIIFKKIQYFLARGNSLAVSRSMLKVN</sequence>
<dbReference type="AlphaFoldDB" id="A0A3M7QQT6"/>
<proteinExistence type="predicted"/>
<reference evidence="1 2" key="1">
    <citation type="journal article" date="2018" name="Sci. Rep.">
        <title>Genomic signatures of local adaptation to the degree of environmental predictability in rotifers.</title>
        <authorList>
            <person name="Franch-Gras L."/>
            <person name="Hahn C."/>
            <person name="Garcia-Roger E.M."/>
            <person name="Carmona M.J."/>
            <person name="Serra M."/>
            <person name="Gomez A."/>
        </authorList>
    </citation>
    <scope>NUCLEOTIDE SEQUENCE [LARGE SCALE GENOMIC DNA]</scope>
    <source>
        <strain evidence="1">HYR1</strain>
    </source>
</reference>
<keyword evidence="2" id="KW-1185">Reference proteome</keyword>
<evidence type="ECO:0000313" key="1">
    <source>
        <dbReference type="EMBL" id="RNA13692.1"/>
    </source>
</evidence>
<dbReference type="EMBL" id="REGN01005344">
    <property type="protein sequence ID" value="RNA13692.1"/>
    <property type="molecule type" value="Genomic_DNA"/>
</dbReference>
<evidence type="ECO:0000313" key="2">
    <source>
        <dbReference type="Proteomes" id="UP000276133"/>
    </source>
</evidence>
<accession>A0A3M7QQT6</accession>
<protein>
    <submittedName>
        <fullName evidence="1">Uncharacterized protein</fullName>
    </submittedName>
</protein>
<organism evidence="1 2">
    <name type="scientific">Brachionus plicatilis</name>
    <name type="common">Marine rotifer</name>
    <name type="synonym">Brachionus muelleri</name>
    <dbReference type="NCBI Taxonomy" id="10195"/>
    <lineage>
        <taxon>Eukaryota</taxon>
        <taxon>Metazoa</taxon>
        <taxon>Spiralia</taxon>
        <taxon>Gnathifera</taxon>
        <taxon>Rotifera</taxon>
        <taxon>Eurotatoria</taxon>
        <taxon>Monogononta</taxon>
        <taxon>Pseudotrocha</taxon>
        <taxon>Ploima</taxon>
        <taxon>Brachionidae</taxon>
        <taxon>Brachionus</taxon>
    </lineage>
</organism>
<dbReference type="Proteomes" id="UP000276133">
    <property type="component" value="Unassembled WGS sequence"/>
</dbReference>
<name>A0A3M7QQT6_BRAPC</name>